<dbReference type="EMBL" id="APCN01002556">
    <property type="status" value="NOT_ANNOTATED_CDS"/>
    <property type="molecule type" value="Genomic_DNA"/>
</dbReference>
<dbReference type="GeneID" id="120893535"/>
<evidence type="ECO:0000313" key="2">
    <source>
        <dbReference type="EnsemblMetazoa" id="AARA009655-PA"/>
    </source>
</evidence>
<name>A0A182I7U8_ANOAR</name>
<dbReference type="RefSeq" id="XP_040151423.1">
    <property type="nucleotide sequence ID" value="XM_040295489.1"/>
</dbReference>
<dbReference type="Proteomes" id="UP000075840">
    <property type="component" value="Unassembled WGS sequence"/>
</dbReference>
<dbReference type="FunFam" id="3.30.930.10:FF:000157">
    <property type="entry name" value="Seryl-tRNA synthetase, putative"/>
    <property type="match status" value="1"/>
</dbReference>
<sequence length="429" mass="49455">MLKLPFVLRGNRRCLSSALYLTGDKAREQFAVLVPYLDFHHKLGNLERLKQNIRLRKYPLDCDNLIQQWELYRDVERRKKEIEQYRVDLQKRIQQSSSKEEQQQLKSRAVLARDDLKMLKEQSYKVADAFIANSFLSIPNDLHERTPEEGAKCIYEKPVPPRAATSNRPSNVDPVQEQLEEFGPACLYMTGDAAWMDLRLPMYCSELFRRNKCILFCNPDFVRSFLVEAAMVSKESLFLVQEEDEPVDKVNLLHLCGGGSLLSFLGYFTKLSVFPSALPLRLVASGKRYHFESAQSNEVQVFGAHTTAQGAVELFDEMVQIYQQFYDQLPVGYRIVQVAAPDLRPTESMRVDIELFDGRTQRHVKVAELGYYTDFLSKRIAFIYHEGKVQRFPHVIAGTAMSSLELIKLLLCNGITMQDLPMLNTFENE</sequence>
<dbReference type="SUPFAM" id="SSF55681">
    <property type="entry name" value="Class II aaRS and biotin synthetases"/>
    <property type="match status" value="1"/>
</dbReference>
<dbReference type="InterPro" id="IPR002317">
    <property type="entry name" value="Ser-tRNA-ligase_type_1"/>
</dbReference>
<organism evidence="2 3">
    <name type="scientific">Anopheles arabiensis</name>
    <name type="common">Mosquito</name>
    <dbReference type="NCBI Taxonomy" id="7173"/>
    <lineage>
        <taxon>Eukaryota</taxon>
        <taxon>Metazoa</taxon>
        <taxon>Ecdysozoa</taxon>
        <taxon>Arthropoda</taxon>
        <taxon>Hexapoda</taxon>
        <taxon>Insecta</taxon>
        <taxon>Pterygota</taxon>
        <taxon>Neoptera</taxon>
        <taxon>Endopterygota</taxon>
        <taxon>Diptera</taxon>
        <taxon>Nematocera</taxon>
        <taxon>Culicoidea</taxon>
        <taxon>Culicidae</taxon>
        <taxon>Anophelinae</taxon>
        <taxon>Anopheles</taxon>
    </lineage>
</organism>
<evidence type="ECO:0008006" key="4">
    <source>
        <dbReference type="Google" id="ProtNLM"/>
    </source>
</evidence>
<dbReference type="VEuPathDB" id="VectorBase:AARA009655"/>
<dbReference type="SUPFAM" id="SSF46589">
    <property type="entry name" value="tRNA-binding arm"/>
    <property type="match status" value="1"/>
</dbReference>
<protein>
    <recommendedName>
        <fullName evidence="4">Aminoacyl-transfer RNA synthetases class-II family profile domain-containing protein</fullName>
    </recommendedName>
</protein>
<dbReference type="AlphaFoldDB" id="A0A182I7U8"/>
<dbReference type="GO" id="GO:0006434">
    <property type="term" value="P:seryl-tRNA aminoacylation"/>
    <property type="evidence" value="ECO:0007669"/>
    <property type="project" value="InterPro"/>
</dbReference>
<dbReference type="GO" id="GO:0004828">
    <property type="term" value="F:serine-tRNA ligase activity"/>
    <property type="evidence" value="ECO:0007669"/>
    <property type="project" value="InterPro"/>
</dbReference>
<evidence type="ECO:0000313" key="3">
    <source>
        <dbReference type="Proteomes" id="UP000075840"/>
    </source>
</evidence>
<dbReference type="CTD" id="318604"/>
<keyword evidence="3" id="KW-1185">Reference proteome</keyword>
<dbReference type="VEuPathDB" id="VectorBase:AARA21_002447"/>
<dbReference type="GO" id="GO:0005524">
    <property type="term" value="F:ATP binding"/>
    <property type="evidence" value="ECO:0007669"/>
    <property type="project" value="InterPro"/>
</dbReference>
<dbReference type="PIRSF" id="PIRSF001529">
    <property type="entry name" value="Ser-tRNA-synth_IIa"/>
    <property type="match status" value="1"/>
</dbReference>
<proteinExistence type="predicted"/>
<dbReference type="Gene3D" id="3.30.930.10">
    <property type="entry name" value="Bira Bifunctional Protein, Domain 2"/>
    <property type="match status" value="1"/>
</dbReference>
<dbReference type="KEGG" id="aara:120893535"/>
<dbReference type="PANTHER" id="PTHR11778">
    <property type="entry name" value="SERYL-TRNA SYNTHETASE"/>
    <property type="match status" value="1"/>
</dbReference>
<reference evidence="2" key="1">
    <citation type="submission" date="2022-08" db="UniProtKB">
        <authorList>
            <consortium name="EnsemblMetazoa"/>
        </authorList>
    </citation>
    <scope>IDENTIFICATION</scope>
    <source>
        <strain evidence="2">Dongola</strain>
    </source>
</reference>
<accession>A0A182I7U8</accession>
<dbReference type="EnsemblMetazoa" id="AARA009655-RA">
    <property type="protein sequence ID" value="AARA009655-PA"/>
    <property type="gene ID" value="AARA009655"/>
</dbReference>
<feature type="site" description="Important for serine binding" evidence="1">
    <location>
        <position position="399"/>
    </location>
</feature>
<dbReference type="InterPro" id="IPR010978">
    <property type="entry name" value="tRNA-bd_arm"/>
</dbReference>
<evidence type="ECO:0000256" key="1">
    <source>
        <dbReference type="PIRSR" id="PIRSR001529-1"/>
    </source>
</evidence>
<dbReference type="InterPro" id="IPR045864">
    <property type="entry name" value="aa-tRNA-synth_II/BPL/LPL"/>
</dbReference>